<feature type="domain" description="HTH cro/C1-type" evidence="1">
    <location>
        <begin position="8"/>
        <end position="62"/>
    </location>
</feature>
<name>A0A7Y8Y4D3_9FLAO</name>
<organism evidence="2 3">
    <name type="scientific">Flavobacterium agri</name>
    <dbReference type="NCBI Taxonomy" id="2743471"/>
    <lineage>
        <taxon>Bacteria</taxon>
        <taxon>Pseudomonadati</taxon>
        <taxon>Bacteroidota</taxon>
        <taxon>Flavobacteriia</taxon>
        <taxon>Flavobacteriales</taxon>
        <taxon>Flavobacteriaceae</taxon>
        <taxon>Flavobacterium</taxon>
    </lineage>
</organism>
<sequence length="122" mass="13807">MHALKDLLKNGRIAKAMTTRQVSERLKIDQALISKFENGFRRPTRKQVVDLCALFGLDENEAVLCWLTEKILSEIEGEPLGLDALKAAETQLGQIPNRQVDDQFQKLLREMEALKGMLGNKD</sequence>
<dbReference type="EMBL" id="JACBJI010000007">
    <property type="protein sequence ID" value="NYA72311.1"/>
    <property type="molecule type" value="Genomic_DNA"/>
</dbReference>
<protein>
    <submittedName>
        <fullName evidence="2">Helix-turn-helix transcriptional regulator</fullName>
    </submittedName>
</protein>
<dbReference type="InterPro" id="IPR001387">
    <property type="entry name" value="Cro/C1-type_HTH"/>
</dbReference>
<dbReference type="CDD" id="cd00093">
    <property type="entry name" value="HTH_XRE"/>
    <property type="match status" value="1"/>
</dbReference>
<dbReference type="SMART" id="SM00530">
    <property type="entry name" value="HTH_XRE"/>
    <property type="match status" value="1"/>
</dbReference>
<proteinExistence type="predicted"/>
<dbReference type="RefSeq" id="WP_176007115.1">
    <property type="nucleotide sequence ID" value="NZ_JABWMI010000018.1"/>
</dbReference>
<dbReference type="InterPro" id="IPR010982">
    <property type="entry name" value="Lambda_DNA-bd_dom_sf"/>
</dbReference>
<dbReference type="AlphaFoldDB" id="A0A7Y8Y4D3"/>
<comment type="caution">
    <text evidence="2">The sequence shown here is derived from an EMBL/GenBank/DDBJ whole genome shotgun (WGS) entry which is preliminary data.</text>
</comment>
<gene>
    <name evidence="2" type="ORF">HZF10_15380</name>
</gene>
<dbReference type="GO" id="GO:0003677">
    <property type="term" value="F:DNA binding"/>
    <property type="evidence" value="ECO:0007669"/>
    <property type="project" value="InterPro"/>
</dbReference>
<dbReference type="PROSITE" id="PS50943">
    <property type="entry name" value="HTH_CROC1"/>
    <property type="match status" value="1"/>
</dbReference>
<evidence type="ECO:0000313" key="3">
    <source>
        <dbReference type="Proteomes" id="UP000535020"/>
    </source>
</evidence>
<evidence type="ECO:0000259" key="1">
    <source>
        <dbReference type="PROSITE" id="PS50943"/>
    </source>
</evidence>
<dbReference type="Gene3D" id="1.10.260.40">
    <property type="entry name" value="lambda repressor-like DNA-binding domains"/>
    <property type="match status" value="1"/>
</dbReference>
<dbReference type="Proteomes" id="UP000535020">
    <property type="component" value="Unassembled WGS sequence"/>
</dbReference>
<evidence type="ECO:0000313" key="2">
    <source>
        <dbReference type="EMBL" id="NYA72311.1"/>
    </source>
</evidence>
<reference evidence="2 3" key="1">
    <citation type="submission" date="2020-07" db="EMBL/GenBank/DDBJ databases">
        <authorList>
            <person name="Sun Q."/>
        </authorList>
    </citation>
    <scope>NUCLEOTIDE SEQUENCE [LARGE SCALE GENOMIC DNA]</scope>
    <source>
        <strain evidence="2 3">MAH-1</strain>
    </source>
</reference>
<accession>A0A7Y8Y4D3</accession>
<dbReference type="Pfam" id="PF13560">
    <property type="entry name" value="HTH_31"/>
    <property type="match status" value="1"/>
</dbReference>
<keyword evidence="3" id="KW-1185">Reference proteome</keyword>
<dbReference type="SUPFAM" id="SSF47413">
    <property type="entry name" value="lambda repressor-like DNA-binding domains"/>
    <property type="match status" value="1"/>
</dbReference>